<dbReference type="Proteomes" id="UP000305709">
    <property type="component" value="Unassembled WGS sequence"/>
</dbReference>
<feature type="transmembrane region" description="Helical" evidence="1">
    <location>
        <begin position="6"/>
        <end position="26"/>
    </location>
</feature>
<gene>
    <name evidence="2" type="ORF">FHG71_01920</name>
</gene>
<evidence type="ECO:0000256" key="1">
    <source>
        <dbReference type="SAM" id="Phobius"/>
    </source>
</evidence>
<keyword evidence="3" id="KW-1185">Reference proteome</keyword>
<dbReference type="OrthoDB" id="7652057at2"/>
<proteinExistence type="predicted"/>
<name>A0A5C4NNJ1_9RHOB</name>
<evidence type="ECO:0000313" key="2">
    <source>
        <dbReference type="EMBL" id="TNC75028.1"/>
    </source>
</evidence>
<dbReference type="EMBL" id="VDFV01000001">
    <property type="protein sequence ID" value="TNC75028.1"/>
    <property type="molecule type" value="Genomic_DNA"/>
</dbReference>
<evidence type="ECO:0000313" key="3">
    <source>
        <dbReference type="Proteomes" id="UP000305709"/>
    </source>
</evidence>
<keyword evidence="1" id="KW-1133">Transmembrane helix</keyword>
<sequence>MQDLSSGLVVPALVLAILGWLVPRLLARIWREGVGPLLLLAFVSTLLLLALAAGVFVTLYLWQGAPLMLLFEHGTAATLGHFMRLGLLSALLWGPIMVLSLAGLPRHWKEETW</sequence>
<keyword evidence="1" id="KW-0472">Membrane</keyword>
<feature type="transmembrane region" description="Helical" evidence="1">
    <location>
        <begin position="82"/>
        <end position="104"/>
    </location>
</feature>
<reference evidence="2 3" key="1">
    <citation type="submission" date="2019-06" db="EMBL/GenBank/DDBJ databases">
        <authorList>
            <person name="Jiang L."/>
        </authorList>
    </citation>
    <scope>NUCLEOTIDE SEQUENCE [LARGE SCALE GENOMIC DNA]</scope>
    <source>
        <strain evidence="2 3">YIM 48858</strain>
    </source>
</reference>
<organism evidence="2 3">
    <name type="scientific">Rubellimicrobium roseum</name>
    <dbReference type="NCBI Taxonomy" id="687525"/>
    <lineage>
        <taxon>Bacteria</taxon>
        <taxon>Pseudomonadati</taxon>
        <taxon>Pseudomonadota</taxon>
        <taxon>Alphaproteobacteria</taxon>
        <taxon>Rhodobacterales</taxon>
        <taxon>Roseobacteraceae</taxon>
        <taxon>Rubellimicrobium</taxon>
    </lineage>
</organism>
<keyword evidence="1" id="KW-0812">Transmembrane</keyword>
<dbReference type="AlphaFoldDB" id="A0A5C4NNJ1"/>
<feature type="transmembrane region" description="Helical" evidence="1">
    <location>
        <begin position="38"/>
        <end position="62"/>
    </location>
</feature>
<accession>A0A5C4NNJ1</accession>
<protein>
    <submittedName>
        <fullName evidence="2">Uncharacterized protein</fullName>
    </submittedName>
</protein>
<comment type="caution">
    <text evidence="2">The sequence shown here is derived from an EMBL/GenBank/DDBJ whole genome shotgun (WGS) entry which is preliminary data.</text>
</comment>